<dbReference type="EMBL" id="RPFJ01000008">
    <property type="protein sequence ID" value="RPD97991.1"/>
    <property type="molecule type" value="Genomic_DNA"/>
</dbReference>
<keyword evidence="2" id="KW-1185">Reference proteome</keyword>
<protein>
    <submittedName>
        <fullName evidence="1">Uncharacterized protein</fullName>
    </submittedName>
</protein>
<gene>
    <name evidence="1" type="ORF">EGM88_07455</name>
</gene>
<organism evidence="1 2">
    <name type="scientific">Aureibaculum marinum</name>
    <dbReference type="NCBI Taxonomy" id="2487930"/>
    <lineage>
        <taxon>Bacteria</taxon>
        <taxon>Pseudomonadati</taxon>
        <taxon>Bacteroidota</taxon>
        <taxon>Flavobacteriia</taxon>
        <taxon>Flavobacteriales</taxon>
        <taxon>Flavobacteriaceae</taxon>
        <taxon>Aureibaculum</taxon>
    </lineage>
</organism>
<reference evidence="1 2" key="1">
    <citation type="submission" date="2018-11" db="EMBL/GenBank/DDBJ databases">
        <title>Aureibaculum marinum gen. nov., sp. nov., a member of the family Flavobacteriaceae isolated from the Bohai Sea.</title>
        <authorList>
            <person name="Ji X."/>
        </authorList>
    </citation>
    <scope>NUCLEOTIDE SEQUENCE [LARGE SCALE GENOMIC DNA]</scope>
    <source>
        <strain evidence="1 2">BH-SD17</strain>
    </source>
</reference>
<evidence type="ECO:0000313" key="1">
    <source>
        <dbReference type="EMBL" id="RPD97991.1"/>
    </source>
</evidence>
<name>A0A3N4NNY5_9FLAO</name>
<dbReference type="AlphaFoldDB" id="A0A3N4NNY5"/>
<proteinExistence type="predicted"/>
<dbReference type="Proteomes" id="UP000270856">
    <property type="component" value="Unassembled WGS sequence"/>
</dbReference>
<accession>A0A3N4NNY5</accession>
<sequence length="120" mass="13433">MNTMRILKIKLSNKLMLIGIYLVIGFTLSNCNPTDNLKPDNNCDGHWSTEVQESANDYNNALSNYGTDPTSENCNAIKKTGNTYIDALKKVEPCVTTVSKADWEKALEDTRVEINKLNCE</sequence>
<comment type="caution">
    <text evidence="1">The sequence shown here is derived from an EMBL/GenBank/DDBJ whole genome shotgun (WGS) entry which is preliminary data.</text>
</comment>
<evidence type="ECO:0000313" key="2">
    <source>
        <dbReference type="Proteomes" id="UP000270856"/>
    </source>
</evidence>